<organism evidence="1">
    <name type="scientific">bioreactor metagenome</name>
    <dbReference type="NCBI Taxonomy" id="1076179"/>
    <lineage>
        <taxon>unclassified sequences</taxon>
        <taxon>metagenomes</taxon>
        <taxon>ecological metagenomes</taxon>
    </lineage>
</organism>
<sequence>MKICPICEKISPNKSDVCNTCNVPLEKLISKESKQYLDTSSDRFKAFEELIALISFFFNIWKFECIYYICKYYCWANRRMYIYATVNKLDRLCEGLL</sequence>
<accession>A0A645ETP2</accession>
<dbReference type="EMBL" id="VSSQ01050717">
    <property type="protein sequence ID" value="MPN04796.1"/>
    <property type="molecule type" value="Genomic_DNA"/>
</dbReference>
<reference evidence="1" key="1">
    <citation type="submission" date="2019-08" db="EMBL/GenBank/DDBJ databases">
        <authorList>
            <person name="Kucharzyk K."/>
            <person name="Murdoch R.W."/>
            <person name="Higgins S."/>
            <person name="Loffler F."/>
        </authorList>
    </citation>
    <scope>NUCLEOTIDE SEQUENCE</scope>
</reference>
<gene>
    <name evidence="1" type="ORF">SDC9_152044</name>
</gene>
<comment type="caution">
    <text evidence="1">The sequence shown here is derived from an EMBL/GenBank/DDBJ whole genome shotgun (WGS) entry which is preliminary data.</text>
</comment>
<proteinExistence type="predicted"/>
<protein>
    <submittedName>
        <fullName evidence="1">Uncharacterized protein</fullName>
    </submittedName>
</protein>
<evidence type="ECO:0000313" key="1">
    <source>
        <dbReference type="EMBL" id="MPN04796.1"/>
    </source>
</evidence>
<name>A0A645ETP2_9ZZZZ</name>
<dbReference type="AlphaFoldDB" id="A0A645ETP2"/>